<evidence type="ECO:0000256" key="14">
    <source>
        <dbReference type="PROSITE-ProRule" id="PRU00169"/>
    </source>
</evidence>
<keyword evidence="5 14" id="KW-0597">Phosphoprotein</keyword>
<dbReference type="InterPro" id="IPR036890">
    <property type="entry name" value="HATPase_C_sf"/>
</dbReference>
<evidence type="ECO:0000259" key="16">
    <source>
        <dbReference type="PROSITE" id="PS50109"/>
    </source>
</evidence>
<dbReference type="Proteomes" id="UP000886339">
    <property type="component" value="Unassembled WGS sequence"/>
</dbReference>
<dbReference type="InterPro" id="IPR003660">
    <property type="entry name" value="HAMP_dom"/>
</dbReference>
<comment type="caution">
    <text evidence="14">Lacks conserved residue(s) required for the propagation of feature annotation.</text>
</comment>
<dbReference type="FunFam" id="1.10.287.130:FF:000003">
    <property type="entry name" value="Histidine kinase"/>
    <property type="match status" value="1"/>
</dbReference>
<evidence type="ECO:0000256" key="13">
    <source>
        <dbReference type="ARBA" id="ARBA00023136"/>
    </source>
</evidence>
<organism evidence="19">
    <name type="scientific">Thiolapillus brandeum</name>
    <dbReference type="NCBI Taxonomy" id="1076588"/>
    <lineage>
        <taxon>Bacteria</taxon>
        <taxon>Pseudomonadati</taxon>
        <taxon>Pseudomonadota</taxon>
        <taxon>Gammaproteobacteria</taxon>
        <taxon>Chromatiales</taxon>
        <taxon>Sedimenticolaceae</taxon>
        <taxon>Thiolapillus</taxon>
    </lineage>
</organism>
<proteinExistence type="predicted"/>
<keyword evidence="7 15" id="KW-0812">Transmembrane</keyword>
<dbReference type="Gene3D" id="6.10.340.10">
    <property type="match status" value="1"/>
</dbReference>
<dbReference type="Gene3D" id="3.30.565.10">
    <property type="entry name" value="Histidine kinase-like ATPase, C-terminal domain"/>
    <property type="match status" value="1"/>
</dbReference>
<dbReference type="InterPro" id="IPR004358">
    <property type="entry name" value="Sig_transdc_His_kin-like_C"/>
</dbReference>
<dbReference type="Pfam" id="PF02518">
    <property type="entry name" value="HATPase_c"/>
    <property type="match status" value="1"/>
</dbReference>
<feature type="domain" description="Response regulatory" evidence="17">
    <location>
        <begin position="667"/>
        <end position="773"/>
    </location>
</feature>
<dbReference type="CDD" id="cd16922">
    <property type="entry name" value="HATPase_EvgS-ArcB-TorS-like"/>
    <property type="match status" value="1"/>
</dbReference>
<keyword evidence="11 15" id="KW-1133">Transmembrane helix</keyword>
<gene>
    <name evidence="19" type="ORF">ENJ12_08525</name>
</gene>
<feature type="domain" description="HAMP" evidence="18">
    <location>
        <begin position="185"/>
        <end position="237"/>
    </location>
</feature>
<evidence type="ECO:0000256" key="7">
    <source>
        <dbReference type="ARBA" id="ARBA00022692"/>
    </source>
</evidence>
<keyword evidence="9" id="KW-0418">Kinase</keyword>
<evidence type="ECO:0000256" key="1">
    <source>
        <dbReference type="ARBA" id="ARBA00000085"/>
    </source>
</evidence>
<dbReference type="InterPro" id="IPR003594">
    <property type="entry name" value="HATPase_dom"/>
</dbReference>
<dbReference type="Gene3D" id="3.40.50.2300">
    <property type="match status" value="2"/>
</dbReference>
<dbReference type="SMART" id="SM00448">
    <property type="entry name" value="REC"/>
    <property type="match status" value="2"/>
</dbReference>
<keyword evidence="10" id="KW-0067">ATP-binding</keyword>
<dbReference type="InterPro" id="IPR001789">
    <property type="entry name" value="Sig_transdc_resp-reg_receiver"/>
</dbReference>
<dbReference type="GO" id="GO:0000155">
    <property type="term" value="F:phosphorelay sensor kinase activity"/>
    <property type="evidence" value="ECO:0007669"/>
    <property type="project" value="InterPro"/>
</dbReference>
<evidence type="ECO:0000256" key="11">
    <source>
        <dbReference type="ARBA" id="ARBA00022989"/>
    </source>
</evidence>
<dbReference type="PROSITE" id="PS50109">
    <property type="entry name" value="HIS_KIN"/>
    <property type="match status" value="1"/>
</dbReference>
<dbReference type="CDD" id="cd00156">
    <property type="entry name" value="REC"/>
    <property type="match status" value="1"/>
</dbReference>
<evidence type="ECO:0000256" key="2">
    <source>
        <dbReference type="ARBA" id="ARBA00004651"/>
    </source>
</evidence>
<comment type="catalytic activity">
    <reaction evidence="1">
        <text>ATP + protein L-histidine = ADP + protein N-phospho-L-histidine.</text>
        <dbReference type="EC" id="2.7.13.3"/>
    </reaction>
</comment>
<dbReference type="SUPFAM" id="SSF158472">
    <property type="entry name" value="HAMP domain-like"/>
    <property type="match status" value="1"/>
</dbReference>
<name>A0A831RTP6_9GAMM</name>
<dbReference type="SUPFAM" id="SSF55874">
    <property type="entry name" value="ATPase domain of HSP90 chaperone/DNA topoisomerase II/histidine kinase"/>
    <property type="match status" value="1"/>
</dbReference>
<dbReference type="SUPFAM" id="SSF52172">
    <property type="entry name" value="CheY-like"/>
    <property type="match status" value="2"/>
</dbReference>
<evidence type="ECO:0000256" key="3">
    <source>
        <dbReference type="ARBA" id="ARBA00012438"/>
    </source>
</evidence>
<dbReference type="Pfam" id="PF00512">
    <property type="entry name" value="HisKA"/>
    <property type="match status" value="1"/>
</dbReference>
<comment type="subcellular location">
    <subcellularLocation>
        <location evidence="2">Cell membrane</location>
        <topology evidence="2">Multi-pass membrane protein</topology>
    </subcellularLocation>
</comment>
<evidence type="ECO:0000256" key="8">
    <source>
        <dbReference type="ARBA" id="ARBA00022741"/>
    </source>
</evidence>
<dbReference type="InterPro" id="IPR036097">
    <property type="entry name" value="HisK_dim/P_sf"/>
</dbReference>
<comment type="caution">
    <text evidence="19">The sequence shown here is derived from an EMBL/GenBank/DDBJ whole genome shotgun (WGS) entry which is preliminary data.</text>
</comment>
<dbReference type="SMART" id="SM00387">
    <property type="entry name" value="HATPase_c"/>
    <property type="match status" value="1"/>
</dbReference>
<dbReference type="EC" id="2.7.13.3" evidence="3"/>
<evidence type="ECO:0000259" key="17">
    <source>
        <dbReference type="PROSITE" id="PS50110"/>
    </source>
</evidence>
<sequence>MHNIRQQILFIALLPALLLIAILSVYLLLTRLQDLEKQFYSWGDVLAEQLATASINSVLSSKHNALVLLAEETRHLHPDILGIKMMDSHGLVLLQSGDNTSPLPQLDNQFEATITTNYDLQDIYRYYPDQPVPQPENGQLKLGKVVLWLDPTPMVKKKREIITTTVTLTLIGLALTALLALFLSSRLAKPLEQLTQAARDLRQGKLGTRVKTDASGEIGELQAAFNEMADEISIASENLHAQVEQATIELQESMEILEIRNVELDLARKRAVEANRIKSEFLANMSHEIRTPMNGILGFTSLLANTELDQMQTEYLETIKVSSNNLLMIINDILDLSKLEAGKLIIEERDFSLRQCFHGAISLLAPLAHEKQLELIPLIYNDVPDNLQGDPTRIAQIITNLVNNAIKFTNEGEVVLRVMVEAEGDNKVILKTTVTDTGIGIPEEDQTEIFSAFSQGKAYSINTTGGTGLGLNICKRLVEAMHGAISVHSSPGEGSSFEFYIELKKGSAQQPDIPTNSLLAGRKLWMVEPNPTYRAALRNMLSDLGVTSREITTYQNAISALKQGESAELIILAVTAKAFTSETVAQELEDIIQYASIPVLVLLGSSDQDAMNHITDLGAARCLSKPIRPGILAQAINDILLSDSETGTGKYAEPAPSHPADWLRGIRILVADDNDINRKLMRNVLGNYAATVICTEDGAQAVEAVRNMPIDIALIDIHMPNLNGLEAVAQIRKIPEAKTLPLIAMTADAMGRNRAEIENSGFDTFLIKPIEEE</sequence>
<feature type="domain" description="Response regulatory" evidence="17">
    <location>
        <begin position="523"/>
        <end position="640"/>
    </location>
</feature>
<evidence type="ECO:0000256" key="4">
    <source>
        <dbReference type="ARBA" id="ARBA00022475"/>
    </source>
</evidence>
<keyword evidence="12" id="KW-0902">Two-component regulatory system</keyword>
<dbReference type="PANTHER" id="PTHR45339:SF1">
    <property type="entry name" value="HYBRID SIGNAL TRANSDUCTION HISTIDINE KINASE J"/>
    <property type="match status" value="1"/>
</dbReference>
<reference evidence="19" key="1">
    <citation type="journal article" date="2020" name="mSystems">
        <title>Genome- and Community-Level Interaction Insights into Carbon Utilization and Element Cycling Functions of Hydrothermarchaeota in Hydrothermal Sediment.</title>
        <authorList>
            <person name="Zhou Z."/>
            <person name="Liu Y."/>
            <person name="Xu W."/>
            <person name="Pan J."/>
            <person name="Luo Z.H."/>
            <person name="Li M."/>
        </authorList>
    </citation>
    <scope>NUCLEOTIDE SEQUENCE [LARGE SCALE GENOMIC DNA]</scope>
    <source>
        <strain evidence="19">HyVt-458</strain>
    </source>
</reference>
<keyword evidence="6" id="KW-0808">Transferase</keyword>
<evidence type="ECO:0000259" key="18">
    <source>
        <dbReference type="PROSITE" id="PS50885"/>
    </source>
</evidence>
<feature type="non-terminal residue" evidence="19">
    <location>
        <position position="773"/>
    </location>
</feature>
<dbReference type="GO" id="GO:0005524">
    <property type="term" value="F:ATP binding"/>
    <property type="evidence" value="ECO:0007669"/>
    <property type="project" value="UniProtKB-KW"/>
</dbReference>
<dbReference type="PROSITE" id="PS50110">
    <property type="entry name" value="RESPONSE_REGULATORY"/>
    <property type="match status" value="2"/>
</dbReference>
<evidence type="ECO:0000256" key="12">
    <source>
        <dbReference type="ARBA" id="ARBA00023012"/>
    </source>
</evidence>
<dbReference type="InterPro" id="IPR003661">
    <property type="entry name" value="HisK_dim/P_dom"/>
</dbReference>
<feature type="domain" description="Histidine kinase" evidence="16">
    <location>
        <begin position="284"/>
        <end position="505"/>
    </location>
</feature>
<evidence type="ECO:0000256" key="6">
    <source>
        <dbReference type="ARBA" id="ARBA00022679"/>
    </source>
</evidence>
<evidence type="ECO:0000256" key="9">
    <source>
        <dbReference type="ARBA" id="ARBA00022777"/>
    </source>
</evidence>
<dbReference type="FunFam" id="3.30.565.10:FF:000010">
    <property type="entry name" value="Sensor histidine kinase RcsC"/>
    <property type="match status" value="1"/>
</dbReference>
<feature type="transmembrane region" description="Helical" evidence="15">
    <location>
        <begin position="6"/>
        <end position="29"/>
    </location>
</feature>
<dbReference type="CDD" id="cd00082">
    <property type="entry name" value="HisKA"/>
    <property type="match status" value="1"/>
</dbReference>
<protein>
    <recommendedName>
        <fullName evidence="3">histidine kinase</fullName>
        <ecNumber evidence="3">2.7.13.3</ecNumber>
    </recommendedName>
</protein>
<keyword evidence="13 15" id="KW-0472">Membrane</keyword>
<feature type="transmembrane region" description="Helical" evidence="15">
    <location>
        <begin position="161"/>
        <end position="183"/>
    </location>
</feature>
<dbReference type="CDD" id="cd06225">
    <property type="entry name" value="HAMP"/>
    <property type="match status" value="1"/>
</dbReference>
<dbReference type="Gene3D" id="1.10.287.130">
    <property type="match status" value="1"/>
</dbReference>
<keyword evidence="8" id="KW-0547">Nucleotide-binding</keyword>
<evidence type="ECO:0000256" key="5">
    <source>
        <dbReference type="ARBA" id="ARBA00022553"/>
    </source>
</evidence>
<dbReference type="Pfam" id="PF00072">
    <property type="entry name" value="Response_reg"/>
    <property type="match status" value="1"/>
</dbReference>
<keyword evidence="4" id="KW-1003">Cell membrane</keyword>
<evidence type="ECO:0000256" key="15">
    <source>
        <dbReference type="SAM" id="Phobius"/>
    </source>
</evidence>
<dbReference type="SUPFAM" id="SSF47384">
    <property type="entry name" value="Homodimeric domain of signal transducing histidine kinase"/>
    <property type="match status" value="1"/>
</dbReference>
<dbReference type="PROSITE" id="PS50885">
    <property type="entry name" value="HAMP"/>
    <property type="match status" value="1"/>
</dbReference>
<dbReference type="GO" id="GO:0005886">
    <property type="term" value="C:plasma membrane"/>
    <property type="evidence" value="ECO:0007669"/>
    <property type="project" value="UniProtKB-SubCell"/>
</dbReference>
<evidence type="ECO:0000313" key="19">
    <source>
        <dbReference type="EMBL" id="HEC06881.1"/>
    </source>
</evidence>
<accession>A0A831RTP6</accession>
<dbReference type="Pfam" id="PF00672">
    <property type="entry name" value="HAMP"/>
    <property type="match status" value="1"/>
</dbReference>
<evidence type="ECO:0000256" key="10">
    <source>
        <dbReference type="ARBA" id="ARBA00022840"/>
    </source>
</evidence>
<dbReference type="EMBL" id="DRLF01000296">
    <property type="protein sequence ID" value="HEC06881.1"/>
    <property type="molecule type" value="Genomic_DNA"/>
</dbReference>
<dbReference type="PANTHER" id="PTHR45339">
    <property type="entry name" value="HYBRID SIGNAL TRANSDUCTION HISTIDINE KINASE J"/>
    <property type="match status" value="1"/>
</dbReference>
<dbReference type="SMART" id="SM00304">
    <property type="entry name" value="HAMP"/>
    <property type="match status" value="1"/>
</dbReference>
<feature type="modified residue" description="4-aspartylphosphate" evidence="14">
    <location>
        <position position="716"/>
    </location>
</feature>
<dbReference type="InterPro" id="IPR005467">
    <property type="entry name" value="His_kinase_dom"/>
</dbReference>
<dbReference type="CDD" id="cd17546">
    <property type="entry name" value="REC_hyHK_CKI1_RcsC-like"/>
    <property type="match status" value="1"/>
</dbReference>
<dbReference type="AlphaFoldDB" id="A0A831RTP6"/>
<dbReference type="SMART" id="SM00388">
    <property type="entry name" value="HisKA"/>
    <property type="match status" value="1"/>
</dbReference>
<dbReference type="PRINTS" id="PR00344">
    <property type="entry name" value="BCTRLSENSOR"/>
</dbReference>
<dbReference type="InterPro" id="IPR011006">
    <property type="entry name" value="CheY-like_superfamily"/>
</dbReference>